<gene>
    <name evidence="2" type="ORF">SAMN04488056_104327</name>
</gene>
<feature type="transmembrane region" description="Helical" evidence="1">
    <location>
        <begin position="32"/>
        <end position="52"/>
    </location>
</feature>
<sequence>MISNNMTDAPSAAADEEGRSGWYWYRRGMRNLLSTPAIVLYFSYLGFGSFTYESGVDVYLSMFMTIVTWAIPSNVILIGGILSGSSLLAIFVAVALASVRMMPMVVSIVPELRGEGIATWKLIVLAHFTAITSWVFGMKELPVLPPHGRAPFFGGFAVSLAVLSVGIVALGHGVAGAVPPEIAAALFLMTPLYFILTLPSAARLLSDKLALVFGFILGPLFALVVPEMGLVLTGLVGGLGAYGIGYYWRKHA</sequence>
<feature type="transmembrane region" description="Helical" evidence="1">
    <location>
        <begin position="150"/>
        <end position="170"/>
    </location>
</feature>
<dbReference type="Proteomes" id="UP000199236">
    <property type="component" value="Unassembled WGS sequence"/>
</dbReference>
<keyword evidence="1" id="KW-1133">Transmembrane helix</keyword>
<name>A0A1I5G2M2_9HYPH</name>
<evidence type="ECO:0000313" key="3">
    <source>
        <dbReference type="Proteomes" id="UP000199236"/>
    </source>
</evidence>
<feature type="transmembrane region" description="Helical" evidence="1">
    <location>
        <begin position="231"/>
        <end position="248"/>
    </location>
</feature>
<dbReference type="STRING" id="655353.SAMN04488056_104327"/>
<dbReference type="Pfam" id="PF03591">
    <property type="entry name" value="AzlC"/>
    <property type="match status" value="1"/>
</dbReference>
<keyword evidence="3" id="KW-1185">Reference proteome</keyword>
<proteinExistence type="predicted"/>
<reference evidence="2 3" key="1">
    <citation type="submission" date="2016-10" db="EMBL/GenBank/DDBJ databases">
        <authorList>
            <person name="de Groot N.N."/>
        </authorList>
    </citation>
    <scope>NUCLEOTIDE SEQUENCE [LARGE SCALE GENOMIC DNA]</scope>
    <source>
        <strain evidence="2 3">CGMCC 1.9157</strain>
    </source>
</reference>
<evidence type="ECO:0000256" key="1">
    <source>
        <dbReference type="SAM" id="Phobius"/>
    </source>
</evidence>
<dbReference type="EMBL" id="FOVR01000004">
    <property type="protein sequence ID" value="SFO30248.1"/>
    <property type="molecule type" value="Genomic_DNA"/>
</dbReference>
<keyword evidence="1" id="KW-0812">Transmembrane</keyword>
<protein>
    <submittedName>
        <fullName evidence="2">Predicted branched-chain amino acid permease (Azaleucine resistance)</fullName>
    </submittedName>
</protein>
<accession>A0A1I5G2M2</accession>
<feature type="transmembrane region" description="Helical" evidence="1">
    <location>
        <begin position="182"/>
        <end position="202"/>
    </location>
</feature>
<dbReference type="InterPro" id="IPR011606">
    <property type="entry name" value="Brnchd-chn_aa_trnsp_permease"/>
</dbReference>
<keyword evidence="1" id="KW-0472">Membrane</keyword>
<feature type="transmembrane region" description="Helical" evidence="1">
    <location>
        <begin position="118"/>
        <end position="138"/>
    </location>
</feature>
<organism evidence="2 3">
    <name type="scientific">Cohaesibacter marisflavi</name>
    <dbReference type="NCBI Taxonomy" id="655353"/>
    <lineage>
        <taxon>Bacteria</taxon>
        <taxon>Pseudomonadati</taxon>
        <taxon>Pseudomonadota</taxon>
        <taxon>Alphaproteobacteria</taxon>
        <taxon>Hyphomicrobiales</taxon>
        <taxon>Cohaesibacteraceae</taxon>
    </lineage>
</organism>
<evidence type="ECO:0000313" key="2">
    <source>
        <dbReference type="EMBL" id="SFO30248.1"/>
    </source>
</evidence>
<dbReference type="AlphaFoldDB" id="A0A1I5G2M2"/>